<feature type="compositionally biased region" description="Low complexity" evidence="10">
    <location>
        <begin position="53"/>
        <end position="73"/>
    </location>
</feature>
<keyword evidence="11" id="KW-0812">Transmembrane</keyword>
<keyword evidence="3" id="KW-0813">Transport</keyword>
<dbReference type="PANTHER" id="PTHR16270:SF5">
    <property type="entry name" value="HYPOTHETICAL LOC287798"/>
    <property type="match status" value="1"/>
</dbReference>
<reference evidence="12" key="3">
    <citation type="submission" date="2025-09" db="UniProtKB">
        <authorList>
            <consortium name="Ensembl"/>
        </authorList>
    </citation>
    <scope>IDENTIFICATION</scope>
</reference>
<comment type="similarity">
    <text evidence="2">Belongs to the ATPase F chain family.</text>
</comment>
<feature type="compositionally biased region" description="Pro residues" evidence="10">
    <location>
        <begin position="74"/>
        <end position="84"/>
    </location>
</feature>
<evidence type="ECO:0000256" key="7">
    <source>
        <dbReference type="ARBA" id="ARBA00023128"/>
    </source>
</evidence>
<dbReference type="Pfam" id="PF10206">
    <property type="entry name" value="WRW"/>
    <property type="match status" value="1"/>
</dbReference>
<reference evidence="12" key="2">
    <citation type="submission" date="2025-08" db="UniProtKB">
        <authorList>
            <consortium name="Ensembl"/>
        </authorList>
    </citation>
    <scope>IDENTIFICATION</scope>
</reference>
<feature type="transmembrane region" description="Helical" evidence="11">
    <location>
        <begin position="401"/>
        <end position="419"/>
    </location>
</feature>
<name>A0A8C3EQJ9_CORMO</name>
<evidence type="ECO:0008006" key="14">
    <source>
        <dbReference type="Google" id="ProtNLM"/>
    </source>
</evidence>
<dbReference type="GO" id="GO:0031966">
    <property type="term" value="C:mitochondrial membrane"/>
    <property type="evidence" value="ECO:0007669"/>
    <property type="project" value="UniProtKB-SubCell"/>
</dbReference>
<keyword evidence="11" id="KW-1133">Transmembrane helix</keyword>
<dbReference type="InterPro" id="IPR019344">
    <property type="entry name" value="F1F0-ATPsyn_F_prd"/>
</dbReference>
<keyword evidence="13" id="KW-1185">Reference proteome</keyword>
<evidence type="ECO:0000256" key="1">
    <source>
        <dbReference type="ARBA" id="ARBA00004325"/>
    </source>
</evidence>
<feature type="compositionally biased region" description="Basic and acidic residues" evidence="10">
    <location>
        <begin position="127"/>
        <end position="147"/>
    </location>
</feature>
<dbReference type="InterPro" id="IPR037694">
    <property type="entry name" value="MTNAP1"/>
</dbReference>
<feature type="region of interest" description="Disordered" evidence="10">
    <location>
        <begin position="236"/>
        <end position="268"/>
    </location>
</feature>
<keyword evidence="4" id="KW-0138">CF(0)</keyword>
<keyword evidence="5" id="KW-0375">Hydrogen ion transport</keyword>
<gene>
    <name evidence="12" type="primary">MTNAP1</name>
</gene>
<evidence type="ECO:0000313" key="13">
    <source>
        <dbReference type="Proteomes" id="UP000694553"/>
    </source>
</evidence>
<dbReference type="GO" id="GO:0045259">
    <property type="term" value="C:proton-transporting ATP synthase complex"/>
    <property type="evidence" value="ECO:0007669"/>
    <property type="project" value="UniProtKB-KW"/>
</dbReference>
<dbReference type="Ensembl" id="ENSCMUT00000026870.2">
    <property type="protein sequence ID" value="ENSCMUP00000025010.1"/>
    <property type="gene ID" value="ENSCMUG00000015241.2"/>
</dbReference>
<organism evidence="12 13">
    <name type="scientific">Corvus moneduloides</name>
    <name type="common">New Caledonian crow</name>
    <dbReference type="NCBI Taxonomy" id="1196302"/>
    <lineage>
        <taxon>Eukaryota</taxon>
        <taxon>Metazoa</taxon>
        <taxon>Chordata</taxon>
        <taxon>Craniata</taxon>
        <taxon>Vertebrata</taxon>
        <taxon>Euteleostomi</taxon>
        <taxon>Archelosauria</taxon>
        <taxon>Archosauria</taxon>
        <taxon>Dinosauria</taxon>
        <taxon>Saurischia</taxon>
        <taxon>Theropoda</taxon>
        <taxon>Coelurosauria</taxon>
        <taxon>Aves</taxon>
        <taxon>Neognathae</taxon>
        <taxon>Neoaves</taxon>
        <taxon>Telluraves</taxon>
        <taxon>Australaves</taxon>
        <taxon>Passeriformes</taxon>
        <taxon>Corvoidea</taxon>
        <taxon>Corvidae</taxon>
        <taxon>Corvus</taxon>
    </lineage>
</organism>
<evidence type="ECO:0000256" key="4">
    <source>
        <dbReference type="ARBA" id="ARBA00022547"/>
    </source>
</evidence>
<proteinExistence type="inferred from homology"/>
<keyword evidence="6" id="KW-0406">Ion transport</keyword>
<evidence type="ECO:0000256" key="10">
    <source>
        <dbReference type="SAM" id="MobiDB-lite"/>
    </source>
</evidence>
<sequence>MAAGPELCPHCRRPFKRLRAHLPHCKAAPRPPPPPGSPPPPGTSPRPAPASAPGPGSAPAASPQPSPAAGCVPGPTPAPGPGPSPGTARGPGAAAAGSGSGPGQPREAAAAGGSEGSAKPAVQDVARSLDLHPEEVEDVPGKLEKGLKVVIRKHRARVLREKEPGSGAGAAGGRGAPGQGTDPGPAPPPQRPKTAPKSKRKETRSQGAVGNGAGSSKGEKSRLKATKNLHLSLTEAFGAHGRGTSKNELSSLPGPRDSGERMDGVSEPILSLGRDPGLALLHAPKIQPTCSCQASGRSTRAGARGLEWFPDLYPDYEGLRIFPGKRFREDVRITVETPRGGFSQGQQGPLSERPLMEVRLGELHTWISTCNFSPQGLLGAVQKAWSSYCAKYIHVRQGGPAGISMLLAGYCLLSYGWNYQHLKQHRWRKYH</sequence>
<feature type="compositionally biased region" description="Gly residues" evidence="10">
    <location>
        <begin position="166"/>
        <end position="178"/>
    </location>
</feature>
<dbReference type="PANTHER" id="PTHR16270">
    <property type="entry name" value="HYPOTHETICAL LOC287798"/>
    <property type="match status" value="1"/>
</dbReference>
<feature type="region of interest" description="Disordered" evidence="10">
    <location>
        <begin position="22"/>
        <end position="223"/>
    </location>
</feature>
<keyword evidence="7" id="KW-0496">Mitochondrion</keyword>
<keyword evidence="9" id="KW-0066">ATP synthesis</keyword>
<dbReference type="GO" id="GO:0006754">
    <property type="term" value="P:ATP biosynthetic process"/>
    <property type="evidence" value="ECO:0007669"/>
    <property type="project" value="UniProtKB-KW"/>
</dbReference>
<evidence type="ECO:0000256" key="3">
    <source>
        <dbReference type="ARBA" id="ARBA00022448"/>
    </source>
</evidence>
<comment type="subcellular location">
    <subcellularLocation>
        <location evidence="1">Mitochondrion membrane</location>
    </subcellularLocation>
</comment>
<evidence type="ECO:0000256" key="2">
    <source>
        <dbReference type="ARBA" id="ARBA00005895"/>
    </source>
</evidence>
<feature type="compositionally biased region" description="Low complexity" evidence="10">
    <location>
        <begin position="85"/>
        <end position="118"/>
    </location>
</feature>
<reference evidence="13" key="1">
    <citation type="submission" date="2019-10" db="EMBL/GenBank/DDBJ databases">
        <title>Corvus moneduloides (New Caledonian crow) genome, bCorMon1, primary haplotype.</title>
        <authorList>
            <person name="Rutz C."/>
            <person name="Fungtammasan C."/>
            <person name="Mountcastle J."/>
            <person name="Formenti G."/>
            <person name="Chow W."/>
            <person name="Howe K."/>
            <person name="Steele M.P."/>
            <person name="Fernandes J."/>
            <person name="Gilbert M.T.P."/>
            <person name="Fedrigo O."/>
            <person name="Jarvis E.D."/>
            <person name="Gemmell N."/>
        </authorList>
    </citation>
    <scope>NUCLEOTIDE SEQUENCE [LARGE SCALE GENOMIC DNA]</scope>
</reference>
<evidence type="ECO:0000313" key="12">
    <source>
        <dbReference type="Ensembl" id="ENSCMUP00000025010.1"/>
    </source>
</evidence>
<dbReference type="Proteomes" id="UP000694553">
    <property type="component" value="Unassembled WGS sequence"/>
</dbReference>
<protein>
    <recommendedName>
        <fullName evidence="14">ATP synthase membrane subunit f</fullName>
    </recommendedName>
</protein>
<evidence type="ECO:0000256" key="5">
    <source>
        <dbReference type="ARBA" id="ARBA00022781"/>
    </source>
</evidence>
<keyword evidence="8 11" id="KW-0472">Membrane</keyword>
<dbReference type="GO" id="GO:1902600">
    <property type="term" value="P:proton transmembrane transport"/>
    <property type="evidence" value="ECO:0007669"/>
    <property type="project" value="UniProtKB-KW"/>
</dbReference>
<accession>A0A8C3EQJ9</accession>
<evidence type="ECO:0000256" key="11">
    <source>
        <dbReference type="SAM" id="Phobius"/>
    </source>
</evidence>
<evidence type="ECO:0000256" key="6">
    <source>
        <dbReference type="ARBA" id="ARBA00023065"/>
    </source>
</evidence>
<evidence type="ECO:0000256" key="8">
    <source>
        <dbReference type="ARBA" id="ARBA00023136"/>
    </source>
</evidence>
<dbReference type="AlphaFoldDB" id="A0A8C3EQJ9"/>
<feature type="compositionally biased region" description="Pro residues" evidence="10">
    <location>
        <begin position="29"/>
        <end position="52"/>
    </location>
</feature>
<evidence type="ECO:0000256" key="9">
    <source>
        <dbReference type="ARBA" id="ARBA00023310"/>
    </source>
</evidence>